<proteinExistence type="predicted"/>
<sequence>MSYSLRYTVISQFGSHYHVDSSLRISFAAHFEEVSGPTLTVALLPLSNKIAFMEMSQRFHLEHLPKVLERALNGCRKIKAVMEKAVHKHLMQMGSGDCGLE</sequence>
<evidence type="ECO:0000313" key="2">
    <source>
        <dbReference type="Proteomes" id="UP000092445"/>
    </source>
</evidence>
<protein>
    <submittedName>
        <fullName evidence="1">Uncharacterized protein</fullName>
    </submittedName>
</protein>
<dbReference type="Gene3D" id="3.30.230.70">
    <property type="entry name" value="GHMP Kinase, N-terminal domain"/>
    <property type="match status" value="1"/>
</dbReference>
<dbReference type="EnsemblMetazoa" id="GPAI034315-RA">
    <property type="protein sequence ID" value="GPAI034315-PA"/>
    <property type="gene ID" value="GPAI034315"/>
</dbReference>
<dbReference type="InterPro" id="IPR027408">
    <property type="entry name" value="PNPase/RNase_PH_dom_sf"/>
</dbReference>
<name>A0A1B0A4K6_GLOPL</name>
<dbReference type="VEuPathDB" id="VectorBase:GPAI034315"/>
<accession>A0A1B0A4K6</accession>
<evidence type="ECO:0000313" key="1">
    <source>
        <dbReference type="EnsemblMetazoa" id="GPAI034315-PA"/>
    </source>
</evidence>
<reference evidence="2" key="1">
    <citation type="submission" date="2014-03" db="EMBL/GenBank/DDBJ databases">
        <authorList>
            <person name="Aksoy S."/>
            <person name="Warren W."/>
            <person name="Wilson R.K."/>
        </authorList>
    </citation>
    <scope>NUCLEOTIDE SEQUENCE [LARGE SCALE GENOMIC DNA]</scope>
    <source>
        <strain evidence="2">IAEA</strain>
    </source>
</reference>
<dbReference type="STRING" id="7398.A0A1B0A4K6"/>
<reference evidence="1" key="2">
    <citation type="submission" date="2020-05" db="UniProtKB">
        <authorList>
            <consortium name="EnsemblMetazoa"/>
        </authorList>
    </citation>
    <scope>IDENTIFICATION</scope>
    <source>
        <strain evidence="1">IAEA</strain>
    </source>
</reference>
<dbReference type="SUPFAM" id="SSF55666">
    <property type="entry name" value="Ribonuclease PH domain 2-like"/>
    <property type="match status" value="1"/>
</dbReference>
<dbReference type="Proteomes" id="UP000092445">
    <property type="component" value="Unassembled WGS sequence"/>
</dbReference>
<keyword evidence="2" id="KW-1185">Reference proteome</keyword>
<organism evidence="1 2">
    <name type="scientific">Glossina pallidipes</name>
    <name type="common">Tsetse fly</name>
    <dbReference type="NCBI Taxonomy" id="7398"/>
    <lineage>
        <taxon>Eukaryota</taxon>
        <taxon>Metazoa</taxon>
        <taxon>Ecdysozoa</taxon>
        <taxon>Arthropoda</taxon>
        <taxon>Hexapoda</taxon>
        <taxon>Insecta</taxon>
        <taxon>Pterygota</taxon>
        <taxon>Neoptera</taxon>
        <taxon>Endopterygota</taxon>
        <taxon>Diptera</taxon>
        <taxon>Brachycera</taxon>
        <taxon>Muscomorpha</taxon>
        <taxon>Hippoboscoidea</taxon>
        <taxon>Glossinidae</taxon>
        <taxon>Glossina</taxon>
    </lineage>
</organism>
<dbReference type="AlphaFoldDB" id="A0A1B0A4K6"/>
<dbReference type="InterPro" id="IPR036345">
    <property type="entry name" value="ExoRNase_PH_dom2_sf"/>
</dbReference>